<feature type="transmembrane region" description="Helical" evidence="2">
    <location>
        <begin position="153"/>
        <end position="174"/>
    </location>
</feature>
<evidence type="ECO:0000256" key="2">
    <source>
        <dbReference type="SAM" id="Phobius"/>
    </source>
</evidence>
<dbReference type="EMBL" id="CAUJNA010003455">
    <property type="protein sequence ID" value="CAJ1402543.1"/>
    <property type="molecule type" value="Genomic_DNA"/>
</dbReference>
<feature type="signal peptide" evidence="3">
    <location>
        <begin position="1"/>
        <end position="20"/>
    </location>
</feature>
<reference evidence="4" key="1">
    <citation type="submission" date="2023-08" db="EMBL/GenBank/DDBJ databases">
        <authorList>
            <person name="Chen Y."/>
            <person name="Shah S."/>
            <person name="Dougan E. K."/>
            <person name="Thang M."/>
            <person name="Chan C."/>
        </authorList>
    </citation>
    <scope>NUCLEOTIDE SEQUENCE</scope>
</reference>
<name>A0AA36JAB8_9DINO</name>
<evidence type="ECO:0000313" key="4">
    <source>
        <dbReference type="EMBL" id="CAJ1402543.1"/>
    </source>
</evidence>
<feature type="transmembrane region" description="Helical" evidence="2">
    <location>
        <begin position="111"/>
        <end position="141"/>
    </location>
</feature>
<gene>
    <name evidence="4" type="ORF">EVOR1521_LOCUS25398</name>
</gene>
<feature type="transmembrane region" description="Helical" evidence="2">
    <location>
        <begin position="79"/>
        <end position="99"/>
    </location>
</feature>
<keyword evidence="2" id="KW-1133">Transmembrane helix</keyword>
<organism evidence="4 5">
    <name type="scientific">Effrenium voratum</name>
    <dbReference type="NCBI Taxonomy" id="2562239"/>
    <lineage>
        <taxon>Eukaryota</taxon>
        <taxon>Sar</taxon>
        <taxon>Alveolata</taxon>
        <taxon>Dinophyceae</taxon>
        <taxon>Suessiales</taxon>
        <taxon>Symbiodiniaceae</taxon>
        <taxon>Effrenium</taxon>
    </lineage>
</organism>
<feature type="compositionally biased region" description="Basic and acidic residues" evidence="1">
    <location>
        <begin position="560"/>
        <end position="569"/>
    </location>
</feature>
<keyword evidence="3" id="KW-0732">Signal</keyword>
<dbReference type="Proteomes" id="UP001178507">
    <property type="component" value="Unassembled WGS sequence"/>
</dbReference>
<feature type="region of interest" description="Disordered" evidence="1">
    <location>
        <begin position="498"/>
        <end position="518"/>
    </location>
</feature>
<sequence>MTALAFLEINVALLRCFVSGLCTLRKLPHELWTSSEDAVITVSPEVRKEYEQKIQAIGALIREKSPAEYKRISTHTMLVLQRVLWIAVAAMSADIRLFWLAGSLQFLVAPYSLAVSFMLFIMFFYQMCASHLVSALVLHFLPLSWLPNLELEISNTSIAVFMALDFLVTSYYALVACSDGTPKRSSVGQSLRHMIYGTFNGRGYVLLLLLISRGCKISLTWIAADALLGISPWVNNFIQDSFLSWETMFYHIHRMEHLPVVYEHAHRIHHYLPDGTAWDSHIFSGAGFPEDFFYLLQDVLLVRYAGLPAPWMTYRLLKHQRLNKDAHQRRDASYQHEQYHPDHHLYHRVNFGFNKPMLDLLFDTYKPTKKEWLDLGEASYKKEQAADGSIVIHMKVQKQPFPLGSRQNYAGWQMALMKLMVMWLRTSREAGFQMYSASEAFGSTFGSRDVPSVELVTLWEALPGPAAVWEEAPILAIPSDETEVDDWYWEEATPEYPLDPLVAKSSDEPREEDEEAARRARALAKAQRYGCAVRFPLLGQAGWGAQNPVQRGADGRRCEAFQAEPEPRPRSKSSKGSKTEDQEVEAQARRVKQSRSAPILEKAEVRSLKLSRTSPLPCIDARQVDEFPGKASAGRYCHHRIPSKDSHKAIQFW</sequence>
<dbReference type="AlphaFoldDB" id="A0AA36JAB8"/>
<keyword evidence="2" id="KW-0812">Transmembrane</keyword>
<keyword evidence="2" id="KW-0472">Membrane</keyword>
<evidence type="ECO:0000256" key="1">
    <source>
        <dbReference type="SAM" id="MobiDB-lite"/>
    </source>
</evidence>
<evidence type="ECO:0008006" key="6">
    <source>
        <dbReference type="Google" id="ProtNLM"/>
    </source>
</evidence>
<feature type="chain" id="PRO_5041372769" description="Fatty acid hydroxylase domain-containing protein" evidence="3">
    <location>
        <begin position="21"/>
        <end position="653"/>
    </location>
</feature>
<keyword evidence="5" id="KW-1185">Reference proteome</keyword>
<comment type="caution">
    <text evidence="4">The sequence shown here is derived from an EMBL/GenBank/DDBJ whole genome shotgun (WGS) entry which is preliminary data.</text>
</comment>
<evidence type="ECO:0000256" key="3">
    <source>
        <dbReference type="SAM" id="SignalP"/>
    </source>
</evidence>
<protein>
    <recommendedName>
        <fullName evidence="6">Fatty acid hydroxylase domain-containing protein</fullName>
    </recommendedName>
</protein>
<evidence type="ECO:0000313" key="5">
    <source>
        <dbReference type="Proteomes" id="UP001178507"/>
    </source>
</evidence>
<feature type="region of interest" description="Disordered" evidence="1">
    <location>
        <begin position="560"/>
        <end position="598"/>
    </location>
</feature>
<accession>A0AA36JAB8</accession>
<proteinExistence type="predicted"/>